<dbReference type="Pfam" id="PF14029">
    <property type="entry name" value="DUF4244"/>
    <property type="match status" value="1"/>
</dbReference>
<protein>
    <submittedName>
        <fullName evidence="2">DUF4244 domain-containing protein</fullName>
    </submittedName>
</protein>
<reference evidence="3" key="1">
    <citation type="submission" date="2023-07" db="EMBL/GenBank/DDBJ databases">
        <title>30 novel species of actinomycetes from the DSMZ collection.</title>
        <authorList>
            <person name="Nouioui I."/>
        </authorList>
    </citation>
    <scope>NUCLEOTIDE SEQUENCE [LARGE SCALE GENOMIC DNA]</scope>
    <source>
        <strain evidence="3">DSM 44743</strain>
    </source>
</reference>
<keyword evidence="3" id="KW-1185">Reference proteome</keyword>
<keyword evidence="1" id="KW-0472">Membrane</keyword>
<keyword evidence="1" id="KW-0812">Transmembrane</keyword>
<dbReference type="InterPro" id="IPR025338">
    <property type="entry name" value="DUF4244"/>
</dbReference>
<evidence type="ECO:0000313" key="3">
    <source>
        <dbReference type="Proteomes" id="UP001183390"/>
    </source>
</evidence>
<evidence type="ECO:0000313" key="2">
    <source>
        <dbReference type="EMBL" id="MDT0330943.1"/>
    </source>
</evidence>
<dbReference type="EMBL" id="JAVREP010000017">
    <property type="protein sequence ID" value="MDT0330943.1"/>
    <property type="molecule type" value="Genomic_DNA"/>
</dbReference>
<keyword evidence="1" id="KW-1133">Transmembrane helix</keyword>
<feature type="transmembrane region" description="Helical" evidence="1">
    <location>
        <begin position="21"/>
        <end position="40"/>
    </location>
</feature>
<name>A0ABU2MEC8_9ACTN</name>
<comment type="caution">
    <text evidence="2">The sequence shown here is derived from an EMBL/GenBank/DDBJ whole genome shotgun (WGS) entry which is preliminary data.</text>
</comment>
<sequence length="61" mass="6220">MPAVSRRAAPPEAERGITTTEYALCIITAVAFAGVLYAIVKSPAVNDALTGIVVNALGTGF</sequence>
<accession>A0ABU2MEC8</accession>
<evidence type="ECO:0000256" key="1">
    <source>
        <dbReference type="SAM" id="Phobius"/>
    </source>
</evidence>
<organism evidence="2 3">
    <name type="scientific">Nocardiopsis lambiniae</name>
    <dbReference type="NCBI Taxonomy" id="3075539"/>
    <lineage>
        <taxon>Bacteria</taxon>
        <taxon>Bacillati</taxon>
        <taxon>Actinomycetota</taxon>
        <taxon>Actinomycetes</taxon>
        <taxon>Streptosporangiales</taxon>
        <taxon>Nocardiopsidaceae</taxon>
        <taxon>Nocardiopsis</taxon>
    </lineage>
</organism>
<gene>
    <name evidence="2" type="ORF">RM479_21195</name>
</gene>
<proteinExistence type="predicted"/>
<dbReference type="Proteomes" id="UP001183390">
    <property type="component" value="Unassembled WGS sequence"/>
</dbReference>